<name>A0A5A5T7X8_9CHLR</name>
<dbReference type="Pfam" id="PF01075">
    <property type="entry name" value="Glyco_transf_9"/>
    <property type="match status" value="1"/>
</dbReference>
<dbReference type="RefSeq" id="WP_149400512.1">
    <property type="nucleotide sequence ID" value="NZ_BIXY01000010.1"/>
</dbReference>
<keyword evidence="1" id="KW-0328">Glycosyltransferase</keyword>
<comment type="caution">
    <text evidence="3">The sequence shown here is derived from an EMBL/GenBank/DDBJ whole genome shotgun (WGS) entry which is preliminary data.</text>
</comment>
<accession>A0A5A5T7X8</accession>
<sequence length="315" mass="34959">MQILIIRPGAIGDTLLTLPLLRYIRTHTPDPQVTFVGNSAVLPLIQAWHLAERTSNYENRLWSGLFMQPSISTSTRPAQQQLQQCLQRIERAICWLPDPDDCVKRNLQATGIAEIAIAPGRPTQAIPILSYLAQSIGITDLRACNWQPPQEYEWIREEAQAQQHRTIAIHPGSGGSHKCWPVTHFATVIRSLWQQQIAVNIFTGPADYERQEELLHCLPPPPQADLLRLSENVPLLTVAQELRHCCGYLGNDTGITHLAALLGLPTLALFGPSNPTIWKPIGPRVTVLYEPSLASLAPQQVLPQLLAGLHADKDV</sequence>
<evidence type="ECO:0000313" key="4">
    <source>
        <dbReference type="Proteomes" id="UP000322530"/>
    </source>
</evidence>
<dbReference type="SUPFAM" id="SSF53756">
    <property type="entry name" value="UDP-Glycosyltransferase/glycogen phosphorylase"/>
    <property type="match status" value="1"/>
</dbReference>
<dbReference type="GO" id="GO:0005829">
    <property type="term" value="C:cytosol"/>
    <property type="evidence" value="ECO:0007669"/>
    <property type="project" value="TreeGrafter"/>
</dbReference>
<keyword evidence="4" id="KW-1185">Reference proteome</keyword>
<reference evidence="3 4" key="1">
    <citation type="submission" date="2019-01" db="EMBL/GenBank/DDBJ databases">
        <title>Draft genome sequence of Dictyobacter sp. Uno17.</title>
        <authorList>
            <person name="Wang C.M."/>
            <person name="Zheng Y."/>
            <person name="Sakai Y."/>
            <person name="Abe K."/>
            <person name="Yokota A."/>
            <person name="Yabe S."/>
        </authorList>
    </citation>
    <scope>NUCLEOTIDE SEQUENCE [LARGE SCALE GENOMIC DNA]</scope>
    <source>
        <strain evidence="3 4">Uno17</strain>
    </source>
</reference>
<dbReference type="GO" id="GO:0008713">
    <property type="term" value="F:ADP-heptose-lipopolysaccharide heptosyltransferase activity"/>
    <property type="evidence" value="ECO:0007669"/>
    <property type="project" value="TreeGrafter"/>
</dbReference>
<dbReference type="EMBL" id="BIXY01000010">
    <property type="protein sequence ID" value="GCF07498.1"/>
    <property type="molecule type" value="Genomic_DNA"/>
</dbReference>
<evidence type="ECO:0008006" key="5">
    <source>
        <dbReference type="Google" id="ProtNLM"/>
    </source>
</evidence>
<keyword evidence="2" id="KW-0808">Transferase</keyword>
<protein>
    <recommendedName>
        <fullName evidence="5">Glycosyl transferase</fullName>
    </recommendedName>
</protein>
<dbReference type="Proteomes" id="UP000322530">
    <property type="component" value="Unassembled WGS sequence"/>
</dbReference>
<proteinExistence type="predicted"/>
<dbReference type="PANTHER" id="PTHR30160">
    <property type="entry name" value="TETRAACYLDISACCHARIDE 4'-KINASE-RELATED"/>
    <property type="match status" value="1"/>
</dbReference>
<dbReference type="InterPro" id="IPR051199">
    <property type="entry name" value="LPS_LOS_Heptosyltrfase"/>
</dbReference>
<dbReference type="CDD" id="cd03789">
    <property type="entry name" value="GT9_LPS_heptosyltransferase"/>
    <property type="match status" value="1"/>
</dbReference>
<dbReference type="AlphaFoldDB" id="A0A5A5T7X8"/>
<dbReference type="GO" id="GO:0009244">
    <property type="term" value="P:lipopolysaccharide core region biosynthetic process"/>
    <property type="evidence" value="ECO:0007669"/>
    <property type="project" value="TreeGrafter"/>
</dbReference>
<evidence type="ECO:0000256" key="2">
    <source>
        <dbReference type="ARBA" id="ARBA00022679"/>
    </source>
</evidence>
<dbReference type="InterPro" id="IPR002201">
    <property type="entry name" value="Glyco_trans_9"/>
</dbReference>
<organism evidence="3 4">
    <name type="scientific">Dictyobacter arantiisoli</name>
    <dbReference type="NCBI Taxonomy" id="2014874"/>
    <lineage>
        <taxon>Bacteria</taxon>
        <taxon>Bacillati</taxon>
        <taxon>Chloroflexota</taxon>
        <taxon>Ktedonobacteria</taxon>
        <taxon>Ktedonobacterales</taxon>
        <taxon>Dictyobacteraceae</taxon>
        <taxon>Dictyobacter</taxon>
    </lineage>
</organism>
<gene>
    <name evidence="3" type="ORF">KDI_10620</name>
</gene>
<evidence type="ECO:0000313" key="3">
    <source>
        <dbReference type="EMBL" id="GCF07498.1"/>
    </source>
</evidence>
<evidence type="ECO:0000256" key="1">
    <source>
        <dbReference type="ARBA" id="ARBA00022676"/>
    </source>
</evidence>
<dbReference type="OrthoDB" id="9797795at2"/>
<dbReference type="Gene3D" id="3.40.50.2000">
    <property type="entry name" value="Glycogen Phosphorylase B"/>
    <property type="match status" value="2"/>
</dbReference>